<organism evidence="2 3">
    <name type="scientific">Sphingomonas koreensis</name>
    <dbReference type="NCBI Taxonomy" id="93064"/>
    <lineage>
        <taxon>Bacteria</taxon>
        <taxon>Pseudomonadati</taxon>
        <taxon>Pseudomonadota</taxon>
        <taxon>Alphaproteobacteria</taxon>
        <taxon>Sphingomonadales</taxon>
        <taxon>Sphingomonadaceae</taxon>
        <taxon>Sphingomonas</taxon>
    </lineage>
</organism>
<sequence length="157" mass="16798">MRSDSAIVRDEPGGRGRKPRFLFLLNVAHRRLLAAAQGDAEGKTAARAGLLMALSADGAPVPLGQLGEALDLSASALSGLVDRMSRDGLIVRSPDPNDGRAWNIALTETGKARRAEAVPVARLLNEKLCEGFDDAELAVVARWLDAVRGKFPRETMK</sequence>
<dbReference type="InterPro" id="IPR000835">
    <property type="entry name" value="HTH_MarR-typ"/>
</dbReference>
<accession>A0A430G894</accession>
<evidence type="ECO:0000313" key="3">
    <source>
        <dbReference type="Proteomes" id="UP000287746"/>
    </source>
</evidence>
<dbReference type="SMART" id="SM00347">
    <property type="entry name" value="HTH_MARR"/>
    <property type="match status" value="1"/>
</dbReference>
<dbReference type="EMBL" id="QQYZ01000002">
    <property type="protein sequence ID" value="RSY89646.1"/>
    <property type="molecule type" value="Genomic_DNA"/>
</dbReference>
<dbReference type="PANTHER" id="PTHR33164:SF107">
    <property type="entry name" value="TRANSCRIPTIONAL REGULATORY PROTEIN"/>
    <property type="match status" value="1"/>
</dbReference>
<dbReference type="SUPFAM" id="SSF46785">
    <property type="entry name" value="Winged helix' DNA-binding domain"/>
    <property type="match status" value="1"/>
</dbReference>
<comment type="caution">
    <text evidence="2">The sequence shown here is derived from an EMBL/GenBank/DDBJ whole genome shotgun (WGS) entry which is preliminary data.</text>
</comment>
<dbReference type="Pfam" id="PF12802">
    <property type="entry name" value="MarR_2"/>
    <property type="match status" value="1"/>
</dbReference>
<dbReference type="GO" id="GO:0006950">
    <property type="term" value="P:response to stress"/>
    <property type="evidence" value="ECO:0007669"/>
    <property type="project" value="TreeGrafter"/>
</dbReference>
<proteinExistence type="predicted"/>
<evidence type="ECO:0000259" key="1">
    <source>
        <dbReference type="PROSITE" id="PS50995"/>
    </source>
</evidence>
<dbReference type="InterPro" id="IPR036390">
    <property type="entry name" value="WH_DNA-bd_sf"/>
</dbReference>
<dbReference type="InterPro" id="IPR036388">
    <property type="entry name" value="WH-like_DNA-bd_sf"/>
</dbReference>
<dbReference type="InterPro" id="IPR039422">
    <property type="entry name" value="MarR/SlyA-like"/>
</dbReference>
<dbReference type="PANTHER" id="PTHR33164">
    <property type="entry name" value="TRANSCRIPTIONAL REGULATOR, MARR FAMILY"/>
    <property type="match status" value="1"/>
</dbReference>
<reference evidence="3" key="1">
    <citation type="submission" date="2018-07" db="EMBL/GenBank/DDBJ databases">
        <title>Genomic and Epidemiologic Investigation of an Indolent Hospital Outbreak.</title>
        <authorList>
            <person name="Johnson R.C."/>
            <person name="Deming C."/>
            <person name="Conlan S."/>
            <person name="Zellmer C.J."/>
            <person name="Michelin A.V."/>
            <person name="Lee-Lin S.-Q."/>
            <person name="Thomas P.J."/>
            <person name="Park M."/>
            <person name="Weingarten R.A."/>
            <person name="Less J."/>
            <person name="Dekker J.P."/>
            <person name="Frank K.M."/>
            <person name="Musser K.A."/>
            <person name="Mcquiston J.R."/>
            <person name="Henderson D.K."/>
            <person name="Lau A.F."/>
            <person name="Palmore T.N."/>
            <person name="Segre J.A."/>
        </authorList>
    </citation>
    <scope>NUCLEOTIDE SEQUENCE [LARGE SCALE GENOMIC DNA]</scope>
    <source>
        <strain evidence="3">SK-CDC1_0717</strain>
    </source>
</reference>
<dbReference type="RefSeq" id="WP_126003546.1">
    <property type="nucleotide sequence ID" value="NZ_QQYZ01000002.1"/>
</dbReference>
<dbReference type="Gene3D" id="1.10.10.10">
    <property type="entry name" value="Winged helix-like DNA-binding domain superfamily/Winged helix DNA-binding domain"/>
    <property type="match status" value="1"/>
</dbReference>
<evidence type="ECO:0000313" key="2">
    <source>
        <dbReference type="EMBL" id="RSY89646.1"/>
    </source>
</evidence>
<dbReference type="AlphaFoldDB" id="A0A430G894"/>
<feature type="domain" description="HTH marR-type" evidence="1">
    <location>
        <begin position="18"/>
        <end position="149"/>
    </location>
</feature>
<protein>
    <submittedName>
        <fullName evidence="2">MarR family transcriptional regulator</fullName>
    </submittedName>
</protein>
<dbReference type="Proteomes" id="UP000287746">
    <property type="component" value="Unassembled WGS sequence"/>
</dbReference>
<gene>
    <name evidence="2" type="ORF">DAH66_03065</name>
</gene>
<name>A0A430G894_9SPHN</name>
<dbReference type="GO" id="GO:0003700">
    <property type="term" value="F:DNA-binding transcription factor activity"/>
    <property type="evidence" value="ECO:0007669"/>
    <property type="project" value="InterPro"/>
</dbReference>
<dbReference type="PROSITE" id="PS50995">
    <property type="entry name" value="HTH_MARR_2"/>
    <property type="match status" value="1"/>
</dbReference>